<comment type="caution">
    <text evidence="1">The sequence shown here is derived from an EMBL/GenBank/DDBJ whole genome shotgun (WGS) entry which is preliminary data.</text>
</comment>
<dbReference type="EMBL" id="MKHE01000005">
    <property type="protein sequence ID" value="OWK14030.1"/>
    <property type="molecule type" value="Genomic_DNA"/>
</dbReference>
<evidence type="ECO:0000313" key="2">
    <source>
        <dbReference type="Proteomes" id="UP000242450"/>
    </source>
</evidence>
<proteinExistence type="predicted"/>
<organism evidence="1 2">
    <name type="scientific">Cervus elaphus hippelaphus</name>
    <name type="common">European red deer</name>
    <dbReference type="NCBI Taxonomy" id="46360"/>
    <lineage>
        <taxon>Eukaryota</taxon>
        <taxon>Metazoa</taxon>
        <taxon>Chordata</taxon>
        <taxon>Craniata</taxon>
        <taxon>Vertebrata</taxon>
        <taxon>Euteleostomi</taxon>
        <taxon>Mammalia</taxon>
        <taxon>Eutheria</taxon>
        <taxon>Laurasiatheria</taxon>
        <taxon>Artiodactyla</taxon>
        <taxon>Ruminantia</taxon>
        <taxon>Pecora</taxon>
        <taxon>Cervidae</taxon>
        <taxon>Cervinae</taxon>
        <taxon>Cervus</taxon>
    </lineage>
</organism>
<dbReference type="Proteomes" id="UP000242450">
    <property type="component" value="Chromosome 5"/>
</dbReference>
<dbReference type="OrthoDB" id="10562536at2759"/>
<accession>A0A212D6Z7</accession>
<keyword evidence="2" id="KW-1185">Reference proteome</keyword>
<protein>
    <submittedName>
        <fullName evidence="1">Uncharacterized protein</fullName>
    </submittedName>
</protein>
<dbReference type="AlphaFoldDB" id="A0A212D6Z7"/>
<sequence length="86" mass="9277">MDGPVPGAHRPLKAIRQMPQFSSLATQSQVATPFQHLIFTFMARGACGEGRDHRAVLSLQSYGTWKPKKGCRPKGLAQATVAAEGQ</sequence>
<name>A0A212D6Z7_CEREH</name>
<gene>
    <name evidence="1" type="ORF">Celaphus_00001507</name>
</gene>
<evidence type="ECO:0000313" key="1">
    <source>
        <dbReference type="EMBL" id="OWK14030.1"/>
    </source>
</evidence>
<reference evidence="1 2" key="1">
    <citation type="journal article" date="2018" name="Mol. Genet. Genomics">
        <title>The red deer Cervus elaphus genome CerEla1.0: sequencing, annotating, genes, and chromosomes.</title>
        <authorList>
            <person name="Bana N.A."/>
            <person name="Nyiri A."/>
            <person name="Nagy J."/>
            <person name="Frank K."/>
            <person name="Nagy T."/>
            <person name="Steger V."/>
            <person name="Schiller M."/>
            <person name="Lakatos P."/>
            <person name="Sugar L."/>
            <person name="Horn P."/>
            <person name="Barta E."/>
            <person name="Orosz L."/>
        </authorList>
    </citation>
    <scope>NUCLEOTIDE SEQUENCE [LARGE SCALE GENOMIC DNA]</scope>
    <source>
        <strain evidence="1">Hungarian</strain>
    </source>
</reference>